<protein>
    <submittedName>
        <fullName evidence="2">Uncharacterized protein</fullName>
    </submittedName>
</protein>
<reference evidence="2" key="1">
    <citation type="submission" date="2020-11" db="EMBL/GenBank/DDBJ databases">
        <authorList>
            <consortium name="DOE Joint Genome Institute"/>
            <person name="Ahrendt S."/>
            <person name="Riley R."/>
            <person name="Andreopoulos W."/>
            <person name="Labutti K."/>
            <person name="Pangilinan J."/>
            <person name="Ruiz-Duenas F.J."/>
            <person name="Barrasa J.M."/>
            <person name="Sanchez-Garcia M."/>
            <person name="Camarero S."/>
            <person name="Miyauchi S."/>
            <person name="Serrano A."/>
            <person name="Linde D."/>
            <person name="Babiker R."/>
            <person name="Drula E."/>
            <person name="Ayuso-Fernandez I."/>
            <person name="Pacheco R."/>
            <person name="Padilla G."/>
            <person name="Ferreira P."/>
            <person name="Barriuso J."/>
            <person name="Kellner H."/>
            <person name="Castanera R."/>
            <person name="Alfaro M."/>
            <person name="Ramirez L."/>
            <person name="Pisabarro A.G."/>
            <person name="Kuo A."/>
            <person name="Tritt A."/>
            <person name="Lipzen A."/>
            <person name="He G."/>
            <person name="Yan M."/>
            <person name="Ng V."/>
            <person name="Cullen D."/>
            <person name="Martin F."/>
            <person name="Rosso M.-N."/>
            <person name="Henrissat B."/>
            <person name="Hibbett D."/>
            <person name="Martinez A.T."/>
            <person name="Grigoriev I.V."/>
        </authorList>
    </citation>
    <scope>NUCLEOTIDE SEQUENCE</scope>
    <source>
        <strain evidence="2">CIRM-BRFM 674</strain>
    </source>
</reference>
<organism evidence="2 3">
    <name type="scientific">Pholiota conissans</name>
    <dbReference type="NCBI Taxonomy" id="109636"/>
    <lineage>
        <taxon>Eukaryota</taxon>
        <taxon>Fungi</taxon>
        <taxon>Dikarya</taxon>
        <taxon>Basidiomycota</taxon>
        <taxon>Agaricomycotina</taxon>
        <taxon>Agaricomycetes</taxon>
        <taxon>Agaricomycetidae</taxon>
        <taxon>Agaricales</taxon>
        <taxon>Agaricineae</taxon>
        <taxon>Strophariaceae</taxon>
        <taxon>Pholiota</taxon>
    </lineage>
</organism>
<dbReference type="EMBL" id="MU155152">
    <property type="protein sequence ID" value="KAF9483602.1"/>
    <property type="molecule type" value="Genomic_DNA"/>
</dbReference>
<evidence type="ECO:0000313" key="2">
    <source>
        <dbReference type="EMBL" id="KAF9483602.1"/>
    </source>
</evidence>
<accession>A0A9P5Z9V8</accession>
<evidence type="ECO:0000256" key="1">
    <source>
        <dbReference type="SAM" id="MobiDB-lite"/>
    </source>
</evidence>
<feature type="compositionally biased region" description="Low complexity" evidence="1">
    <location>
        <begin position="12"/>
        <end position="21"/>
    </location>
</feature>
<keyword evidence="3" id="KW-1185">Reference proteome</keyword>
<dbReference type="Proteomes" id="UP000807469">
    <property type="component" value="Unassembled WGS sequence"/>
</dbReference>
<proteinExistence type="predicted"/>
<name>A0A9P5Z9V8_9AGAR</name>
<evidence type="ECO:0000313" key="3">
    <source>
        <dbReference type="Proteomes" id="UP000807469"/>
    </source>
</evidence>
<sequence length="296" mass="33802">MSTTSLTEKSNNKQGNGSSSNYSFVPLLESTTGMDIAQYMQIIEITAGSSPQRLSQLAHNHVVKLEHRKDKRNVQHEYIVATIQDHEERQICLVVSRCHSNENLEEKIKRVQRNFHQGSTMAASPERSQDLISKPTKAKDVIKNIGSETTFTRSRVLTTFIPDHDALPLLRFVEILYAVHKRSPEYALFRSQCYWFSMMVMGIAMSRGGSMTQPLDSDISYESNGPNTEKFSRIVHYRRQSPTTSRYIPASQPLRKMIGKKGWVPIVQVTFEEISVVATEAETAYLNKLKKVRYRL</sequence>
<feature type="region of interest" description="Disordered" evidence="1">
    <location>
        <begin position="1"/>
        <end position="22"/>
    </location>
</feature>
<comment type="caution">
    <text evidence="2">The sequence shown here is derived from an EMBL/GenBank/DDBJ whole genome shotgun (WGS) entry which is preliminary data.</text>
</comment>
<gene>
    <name evidence="2" type="ORF">BDN70DRAFT_990297</name>
</gene>
<dbReference type="AlphaFoldDB" id="A0A9P5Z9V8"/>